<comment type="caution">
    <text evidence="1">The sequence shown here is derived from an EMBL/GenBank/DDBJ whole genome shotgun (WGS) entry which is preliminary data.</text>
</comment>
<dbReference type="InterPro" id="IPR016024">
    <property type="entry name" value="ARM-type_fold"/>
</dbReference>
<reference evidence="1 2" key="1">
    <citation type="submission" date="2024-02" db="EMBL/GenBank/DDBJ databases">
        <title>Characterization of antibiotic resistant novel bacterial strains and their environmental applications.</title>
        <authorList>
            <person name="Manzoor S."/>
            <person name="Abbas S."/>
            <person name="Arshad M."/>
            <person name="Li W.J."/>
            <person name="Ahmed I."/>
        </authorList>
    </citation>
    <scope>NUCLEOTIDE SEQUENCE [LARGE SCALE GENOMIC DNA]</scope>
    <source>
        <strain evidence="1 2">KACC 15558</strain>
    </source>
</reference>
<dbReference type="Pfam" id="PF08713">
    <property type="entry name" value="DNA_alkylation"/>
    <property type="match status" value="1"/>
</dbReference>
<dbReference type="RefSeq" id="WP_342039005.1">
    <property type="nucleotide sequence ID" value="NZ_BAABBK010000021.1"/>
</dbReference>
<name>A0ABP9U800_9MICO</name>
<dbReference type="EMBL" id="BAABNP010000020">
    <property type="protein sequence ID" value="GAA5342213.1"/>
    <property type="molecule type" value="Genomic_DNA"/>
</dbReference>
<dbReference type="PANTHER" id="PTHR34070">
    <property type="entry name" value="ARMADILLO-TYPE FOLD"/>
    <property type="match status" value="1"/>
</dbReference>
<proteinExistence type="predicted"/>
<evidence type="ECO:0000313" key="1">
    <source>
        <dbReference type="EMBL" id="GAA5342213.1"/>
    </source>
</evidence>
<sequence>MTAPKPGTVSADTGQPLTIAEAIAAELRLRGTPERAAKEKAYLKSPLDHCGVSVPETRSIVTAQLRSVEGGAGAGVSRDFAVAVAEALWETPIHELRSAAVMVLITAKDHLGGDDAPLIERFLRESRTWALVDPLAGDLVGPLTEVTADFDPVLERWAVDKDFWLRRSALLAHLRPLRAGGGDFDRFSRFADVMLQEREFFIRKAIGWVLRDTAKKRPDLVFEWLLPRARRASGVTIREAIRPLSPEQQAAIRAADRSD</sequence>
<dbReference type="SUPFAM" id="SSF48371">
    <property type="entry name" value="ARM repeat"/>
    <property type="match status" value="1"/>
</dbReference>
<evidence type="ECO:0000313" key="2">
    <source>
        <dbReference type="Proteomes" id="UP001498935"/>
    </source>
</evidence>
<protein>
    <submittedName>
        <fullName evidence="1">DNA alkylation repair protein</fullName>
    </submittedName>
</protein>
<dbReference type="Gene3D" id="1.25.10.90">
    <property type="match status" value="1"/>
</dbReference>
<organism evidence="1 2">
    <name type="scientific">Brevibacterium ammoniilyticum</name>
    <dbReference type="NCBI Taxonomy" id="1046555"/>
    <lineage>
        <taxon>Bacteria</taxon>
        <taxon>Bacillati</taxon>
        <taxon>Actinomycetota</taxon>
        <taxon>Actinomycetes</taxon>
        <taxon>Micrococcales</taxon>
        <taxon>Brevibacteriaceae</taxon>
        <taxon>Brevibacterium</taxon>
    </lineage>
</organism>
<dbReference type="InterPro" id="IPR014825">
    <property type="entry name" value="DNA_alkylation"/>
</dbReference>
<dbReference type="Proteomes" id="UP001498935">
    <property type="component" value="Unassembled WGS sequence"/>
</dbReference>
<keyword evidence="2" id="KW-1185">Reference proteome</keyword>
<gene>
    <name evidence="1" type="ORF">KACC15558_32540</name>
</gene>
<accession>A0ABP9U800</accession>
<dbReference type="PANTHER" id="PTHR34070:SF1">
    <property type="entry name" value="DNA ALKYLATION REPAIR PROTEIN"/>
    <property type="match status" value="1"/>
</dbReference>